<dbReference type="SMART" id="SM00700">
    <property type="entry name" value="JHBP"/>
    <property type="match status" value="1"/>
</dbReference>
<comment type="similarity">
    <text evidence="3">Belongs to the TO family.</text>
</comment>
<evidence type="ECO:0000313" key="6">
    <source>
        <dbReference type="RefSeq" id="XP_017036675.1"/>
    </source>
</evidence>
<accession>A0A6P4J6V9</accession>
<gene>
    <name evidence="6" type="primary">LOC108084823</name>
</gene>
<dbReference type="GeneID" id="108084823"/>
<dbReference type="InterPro" id="IPR010562">
    <property type="entry name" value="Haemolymph_juvenile_hormone-bd"/>
</dbReference>
<evidence type="ECO:0000313" key="5">
    <source>
        <dbReference type="Proteomes" id="UP001652661"/>
    </source>
</evidence>
<dbReference type="GO" id="GO:0005615">
    <property type="term" value="C:extracellular space"/>
    <property type="evidence" value="ECO:0007669"/>
    <property type="project" value="TreeGrafter"/>
</dbReference>
<dbReference type="Proteomes" id="UP001652661">
    <property type="component" value="Chromosome 3R"/>
</dbReference>
<dbReference type="GO" id="GO:0007623">
    <property type="term" value="P:circadian rhythm"/>
    <property type="evidence" value="ECO:0007669"/>
    <property type="project" value="UniProtKB-ARBA"/>
</dbReference>
<proteinExistence type="inferred from homology"/>
<dbReference type="Gene3D" id="3.15.10.30">
    <property type="entry name" value="Haemolymph juvenile hormone binding protein"/>
    <property type="match status" value="1"/>
</dbReference>
<organism evidence="5 6">
    <name type="scientific">Drosophila kikkawai</name>
    <name type="common">Fruit fly</name>
    <dbReference type="NCBI Taxonomy" id="30033"/>
    <lineage>
        <taxon>Eukaryota</taxon>
        <taxon>Metazoa</taxon>
        <taxon>Ecdysozoa</taxon>
        <taxon>Arthropoda</taxon>
        <taxon>Hexapoda</taxon>
        <taxon>Insecta</taxon>
        <taxon>Pterygota</taxon>
        <taxon>Neoptera</taxon>
        <taxon>Endopterygota</taxon>
        <taxon>Diptera</taxon>
        <taxon>Brachycera</taxon>
        <taxon>Muscomorpha</taxon>
        <taxon>Ephydroidea</taxon>
        <taxon>Drosophilidae</taxon>
        <taxon>Drosophila</taxon>
        <taxon>Sophophora</taxon>
    </lineage>
</organism>
<sequence>MKQLYVLTWLCLYAYIPDVGSGADLPADVDKCRFGDSECILSSINALIKRYPQGIPQIGLPRLDTYRFPDTSILDSPQRGPIWLNFRMRDNVHRGFNNATVTHVEGFLRQPNQKQIVLKAHLPRLLHEATYDQVGRFLLFAINTTGRLQSDFQNFSLTLTIKVIEEYRNNKRYLKVYSLVPKIDLDRWIIWLEDLYKENMDVTIAVNQIFNENWLEFWNELQPGLIKSFTTAFTTLLNRVFQNVAYDDMFLPDLDIRSGL</sequence>
<evidence type="ECO:0000256" key="4">
    <source>
        <dbReference type="SAM" id="SignalP"/>
    </source>
</evidence>
<dbReference type="InterPro" id="IPR038606">
    <property type="entry name" value="To_sf"/>
</dbReference>
<keyword evidence="2" id="KW-0090">Biological rhythms</keyword>
<evidence type="ECO:0000256" key="2">
    <source>
        <dbReference type="ARBA" id="ARBA00023108"/>
    </source>
</evidence>
<dbReference type="Pfam" id="PF06585">
    <property type="entry name" value="JHBP"/>
    <property type="match status" value="1"/>
</dbReference>
<dbReference type="OrthoDB" id="8190514at2759"/>
<feature type="signal peptide" evidence="4">
    <location>
        <begin position="1"/>
        <end position="22"/>
    </location>
</feature>
<protein>
    <submittedName>
        <fullName evidence="6">Protein takeout</fullName>
    </submittedName>
</protein>
<dbReference type="PANTHER" id="PTHR11008:SF32">
    <property type="entry name" value="CIRCADIAN CLOCK-CONTROLLED PROTEIN DAYWAKE-RELATED"/>
    <property type="match status" value="1"/>
</dbReference>
<dbReference type="AlphaFoldDB" id="A0A6P4J6V9"/>
<dbReference type="RefSeq" id="XP_017036675.1">
    <property type="nucleotide sequence ID" value="XM_017181186.3"/>
</dbReference>
<keyword evidence="5" id="KW-1185">Reference proteome</keyword>
<name>A0A6P4J6V9_DROKI</name>
<feature type="chain" id="PRO_5028251705" evidence="4">
    <location>
        <begin position="23"/>
        <end position="260"/>
    </location>
</feature>
<evidence type="ECO:0000256" key="1">
    <source>
        <dbReference type="ARBA" id="ARBA00022729"/>
    </source>
</evidence>
<dbReference type="FunFam" id="3.15.10.30:FF:000001">
    <property type="entry name" value="Takeout-like protein 1"/>
    <property type="match status" value="1"/>
</dbReference>
<dbReference type="PANTHER" id="PTHR11008">
    <property type="entry name" value="PROTEIN TAKEOUT-LIKE PROTEIN"/>
    <property type="match status" value="1"/>
</dbReference>
<reference evidence="6" key="1">
    <citation type="submission" date="2025-08" db="UniProtKB">
        <authorList>
            <consortium name="RefSeq"/>
        </authorList>
    </citation>
    <scope>IDENTIFICATION</scope>
    <source>
        <strain evidence="6">14028-0561.14</strain>
        <tissue evidence="6">Whole fly</tissue>
    </source>
</reference>
<keyword evidence="1 4" id="KW-0732">Signal</keyword>
<evidence type="ECO:0000256" key="3">
    <source>
        <dbReference type="ARBA" id="ARBA00060902"/>
    </source>
</evidence>